<dbReference type="InterPro" id="IPR015353">
    <property type="entry name" value="Rubisco_LSMT_subst-bd"/>
</dbReference>
<dbReference type="SUPFAM" id="SSF81822">
    <property type="entry name" value="RuBisCo LSMT C-terminal, substrate-binding domain"/>
    <property type="match status" value="1"/>
</dbReference>
<keyword evidence="2" id="KW-0808">Transferase</keyword>
<feature type="domain" description="Rubisco LSMT substrate-binding" evidence="5">
    <location>
        <begin position="342"/>
        <end position="463"/>
    </location>
</feature>
<keyword evidence="1" id="KW-0489">Methyltransferase</keyword>
<dbReference type="Gene3D" id="3.90.1420.10">
    <property type="entry name" value="Rubisco LSMT, substrate-binding domain"/>
    <property type="match status" value="1"/>
</dbReference>
<protein>
    <recommendedName>
        <fullName evidence="5">Rubisco LSMT substrate-binding domain-containing protein</fullName>
    </recommendedName>
</protein>
<dbReference type="Proteomes" id="UP001465755">
    <property type="component" value="Unassembled WGS sequence"/>
</dbReference>
<evidence type="ECO:0000256" key="1">
    <source>
        <dbReference type="ARBA" id="ARBA00022603"/>
    </source>
</evidence>
<dbReference type="PANTHER" id="PTHR13271:SF9">
    <property type="entry name" value="RUBISCO METHYLTRANSFERASE FAMILY PROTEIN"/>
    <property type="match status" value="1"/>
</dbReference>
<dbReference type="GO" id="GO:0032259">
    <property type="term" value="P:methylation"/>
    <property type="evidence" value="ECO:0007669"/>
    <property type="project" value="UniProtKB-KW"/>
</dbReference>
<dbReference type="Gene3D" id="3.90.1410.10">
    <property type="entry name" value="set domain protein methyltransferase, domain 1"/>
    <property type="match status" value="1"/>
</dbReference>
<dbReference type="AlphaFoldDB" id="A0AAW1NLU0"/>
<comment type="caution">
    <text evidence="6">The sequence shown here is derived from an EMBL/GenBank/DDBJ whole genome shotgun (WGS) entry which is preliminary data.</text>
</comment>
<feature type="region of interest" description="Disordered" evidence="4">
    <location>
        <begin position="1"/>
        <end position="25"/>
    </location>
</feature>
<gene>
    <name evidence="6" type="ORF">WJX73_004453</name>
</gene>
<dbReference type="GO" id="GO:0016279">
    <property type="term" value="F:protein-lysine N-methyltransferase activity"/>
    <property type="evidence" value="ECO:0007669"/>
    <property type="project" value="TreeGrafter"/>
</dbReference>
<dbReference type="InterPro" id="IPR050600">
    <property type="entry name" value="SETD3_SETD6_MTase"/>
</dbReference>
<evidence type="ECO:0000313" key="6">
    <source>
        <dbReference type="EMBL" id="KAK9785591.1"/>
    </source>
</evidence>
<dbReference type="InterPro" id="IPR046341">
    <property type="entry name" value="SET_dom_sf"/>
</dbReference>
<reference evidence="6 7" key="1">
    <citation type="journal article" date="2024" name="Nat. Commun.">
        <title>Phylogenomics reveals the evolutionary origins of lichenization in chlorophyte algae.</title>
        <authorList>
            <person name="Puginier C."/>
            <person name="Libourel C."/>
            <person name="Otte J."/>
            <person name="Skaloud P."/>
            <person name="Haon M."/>
            <person name="Grisel S."/>
            <person name="Petersen M."/>
            <person name="Berrin J.G."/>
            <person name="Delaux P.M."/>
            <person name="Dal Grande F."/>
            <person name="Keller J."/>
        </authorList>
    </citation>
    <scope>NUCLEOTIDE SEQUENCE [LARGE SCALE GENOMIC DNA]</scope>
    <source>
        <strain evidence="6 7">SAG 2036</strain>
    </source>
</reference>
<evidence type="ECO:0000256" key="3">
    <source>
        <dbReference type="ARBA" id="ARBA00022691"/>
    </source>
</evidence>
<keyword evidence="7" id="KW-1185">Reference proteome</keyword>
<evidence type="ECO:0000259" key="5">
    <source>
        <dbReference type="Pfam" id="PF09273"/>
    </source>
</evidence>
<evidence type="ECO:0000313" key="7">
    <source>
        <dbReference type="Proteomes" id="UP001465755"/>
    </source>
</evidence>
<evidence type="ECO:0000256" key="4">
    <source>
        <dbReference type="SAM" id="MobiDB-lite"/>
    </source>
</evidence>
<evidence type="ECO:0000256" key="2">
    <source>
        <dbReference type="ARBA" id="ARBA00022679"/>
    </source>
</evidence>
<accession>A0AAW1NLU0</accession>
<proteinExistence type="predicted"/>
<dbReference type="InterPro" id="IPR036464">
    <property type="entry name" value="Rubisco_LSMT_subst-bd_sf"/>
</dbReference>
<dbReference type="PANTHER" id="PTHR13271">
    <property type="entry name" value="UNCHARACTERIZED PUTATIVE METHYLTRANSFERASE"/>
    <property type="match status" value="1"/>
</dbReference>
<name>A0AAW1NLU0_9CHLO</name>
<sequence length="495" mass="54660">MNQRLSAPGPSLWPATSRPEAAHLRTRRVRSRTFKRRLCSATAVVASAEPVPTSCDTHTSQLMSWLEAQGAPEQAVKIGHARPPGEDGYSVTVASRKVEAGETIMRIPERLVITLDRIFKDEAMGELLTTGKLSELACLTLYLMYEKKRGRASPWVPLIKELDRTRGRGQQGARTPLLWAPGQAERLLAGSPVLKELKLRLQGIEKEYHELDTVWFMAGSLFNQYPYDIPTEAFGMGLFLQAFAAVQASIVHLQGVAPGKRFALIPLGPPLLSYSPLSKAMLRYNAETHEVQLAADQAYSECAPVRVWCGPQPNGRLLINYGIVDEDNPYDRLSLTVTLPLADPLYSLKRSLLMPHGLSTQQTFQMQRGQALPDNLLQYVRFAHTDSEASARAAASGFSSPSPSPVEPALEHVAILHLVTYLQQRLDRYPTTIEQDTAVLEDPMSNPRERVAARLVRIEKRILQGALKQVMALPGAGAMPENVAPVQQVIAVRLS</sequence>
<dbReference type="Pfam" id="PF09273">
    <property type="entry name" value="Rubis-subs-bind"/>
    <property type="match status" value="1"/>
</dbReference>
<dbReference type="EMBL" id="JALJOQ010000299">
    <property type="protein sequence ID" value="KAK9785591.1"/>
    <property type="molecule type" value="Genomic_DNA"/>
</dbReference>
<organism evidence="6 7">
    <name type="scientific">Symbiochloris irregularis</name>
    <dbReference type="NCBI Taxonomy" id="706552"/>
    <lineage>
        <taxon>Eukaryota</taxon>
        <taxon>Viridiplantae</taxon>
        <taxon>Chlorophyta</taxon>
        <taxon>core chlorophytes</taxon>
        <taxon>Trebouxiophyceae</taxon>
        <taxon>Trebouxiales</taxon>
        <taxon>Trebouxiaceae</taxon>
        <taxon>Symbiochloris</taxon>
    </lineage>
</organism>
<keyword evidence="3" id="KW-0949">S-adenosyl-L-methionine</keyword>
<dbReference type="SUPFAM" id="SSF82199">
    <property type="entry name" value="SET domain"/>
    <property type="match status" value="1"/>
</dbReference>